<protein>
    <submittedName>
        <fullName evidence="4">Transcriptional regulator, LuxR family</fullName>
    </submittedName>
</protein>
<dbReference type="eggNOG" id="COG2197">
    <property type="taxonomic scope" value="Bacteria"/>
</dbReference>
<dbReference type="InParanoid" id="C7Q1E7"/>
<evidence type="ECO:0000313" key="5">
    <source>
        <dbReference type="Proteomes" id="UP000000851"/>
    </source>
</evidence>
<organism evidence="4 5">
    <name type="scientific">Catenulispora acidiphila (strain DSM 44928 / JCM 14897 / NBRC 102108 / NRRL B-24433 / ID139908)</name>
    <dbReference type="NCBI Taxonomy" id="479433"/>
    <lineage>
        <taxon>Bacteria</taxon>
        <taxon>Bacillati</taxon>
        <taxon>Actinomycetota</taxon>
        <taxon>Actinomycetes</taxon>
        <taxon>Catenulisporales</taxon>
        <taxon>Catenulisporaceae</taxon>
        <taxon>Catenulispora</taxon>
    </lineage>
</organism>
<accession>C7Q1E7</accession>
<evidence type="ECO:0000313" key="4">
    <source>
        <dbReference type="EMBL" id="ACU73676.1"/>
    </source>
</evidence>
<name>C7Q1E7_CATAD</name>
<dbReference type="SUPFAM" id="SSF46894">
    <property type="entry name" value="C-terminal effector domain of the bipartite response regulators"/>
    <property type="match status" value="1"/>
</dbReference>
<dbReference type="GO" id="GO:0003677">
    <property type="term" value="F:DNA binding"/>
    <property type="evidence" value="ECO:0007669"/>
    <property type="project" value="InterPro"/>
</dbReference>
<dbReference type="RefSeq" id="WP_015793405.1">
    <property type="nucleotide sequence ID" value="NC_013131.1"/>
</dbReference>
<dbReference type="GO" id="GO:0004016">
    <property type="term" value="F:adenylate cyclase activity"/>
    <property type="evidence" value="ECO:0007669"/>
    <property type="project" value="TreeGrafter"/>
</dbReference>
<dbReference type="InterPro" id="IPR011990">
    <property type="entry name" value="TPR-like_helical_dom_sf"/>
</dbReference>
<evidence type="ECO:0000256" key="1">
    <source>
        <dbReference type="ARBA" id="ARBA00022741"/>
    </source>
</evidence>
<dbReference type="InterPro" id="IPR000792">
    <property type="entry name" value="Tscrpt_reg_LuxR_C"/>
</dbReference>
<dbReference type="GO" id="GO:0006355">
    <property type="term" value="P:regulation of DNA-templated transcription"/>
    <property type="evidence" value="ECO:0007669"/>
    <property type="project" value="InterPro"/>
</dbReference>
<dbReference type="Proteomes" id="UP000000851">
    <property type="component" value="Chromosome"/>
</dbReference>
<dbReference type="GO" id="GO:0005524">
    <property type="term" value="F:ATP binding"/>
    <property type="evidence" value="ECO:0007669"/>
    <property type="project" value="UniProtKB-KW"/>
</dbReference>
<dbReference type="InterPro" id="IPR027417">
    <property type="entry name" value="P-loop_NTPase"/>
</dbReference>
<dbReference type="SUPFAM" id="SSF48452">
    <property type="entry name" value="TPR-like"/>
    <property type="match status" value="2"/>
</dbReference>
<keyword evidence="2" id="KW-0067">ATP-binding</keyword>
<keyword evidence="1" id="KW-0547">Nucleotide-binding</keyword>
<dbReference type="EMBL" id="CP001700">
    <property type="protein sequence ID" value="ACU73676.1"/>
    <property type="molecule type" value="Genomic_DNA"/>
</dbReference>
<sequence>MGEVSAGVPLVERDSQLAELVRYVQEAAQGAGRLILVSGEAGVGKSALLAAARREVTAARWSWSSCDGLFIPQPLGPLFDVAGQLGGALAERCAAGGEREDLFRALVRELGSAGVPDVVVVEDVHWADEATLDLLRFLGRRLRDAAAAVIVTYRDDEAGGDALRVALGDLAAQPSTRRIGLTPLSADAVRILAEGSGFAPDAVFRLTAGNPFYVTELLQAQTQGVPASARDVALARAARLDASARGALETAALLGAKVELPLLAALSDTAGLDGLLASGLLVADGMWLCFRHEIARLAVAEAVPAHRCLLTHRRALEALSTQGCDDQARLAYHAEGAGDAVAVLRHAPAAARHASRLGARPEAAAQFARALRFADRAEPAERADLNEKLADELVLLDRCPEAEAAARQALALRREIGDRLGEGEALARLSGITWSLSRSQEAAAWMRAALVVLEPLGPTVELAGAYAALAQQRLLCADYENTIVLARRARDLAAHFDATAELSLALSTEAAASAKLGREWSDLMHHALKIALAGRHHDQTARAFIALGNISENRLRFADAERFLAEGIAYCDEHDMTYHNISLHSSQMHVYERTGRWEEAVALAEQVLREAGPWPMDRHCALVRLGTIMARRGTAGFWPYLDEAAATSDAEGKPPYLIKSRLARAEAHWLAGDAAQARKAAESAIGPGTVCSATERGAVAVWLRRTGSQRSVPGVIAEPYQHMLDGDAEKAAAMWAELGCPYDAGLALLDSGEERLLHQAYRIFTDLGATATAQLPRRTLRSLGVRAVPTGPRAATREHPLGLTRRQHDVLGLIADGHTNARIAEQLFISAKTVDHHVSAILAKLQAPDRAAAGRIARSGVRATAM</sequence>
<dbReference type="eggNOG" id="COG0457">
    <property type="taxonomic scope" value="Bacteria"/>
</dbReference>
<proteinExistence type="predicted"/>
<dbReference type="KEGG" id="cai:Caci_4815"/>
<dbReference type="PRINTS" id="PR00038">
    <property type="entry name" value="HTHLUXR"/>
</dbReference>
<dbReference type="Pfam" id="PF00196">
    <property type="entry name" value="GerE"/>
    <property type="match status" value="1"/>
</dbReference>
<evidence type="ECO:0000259" key="3">
    <source>
        <dbReference type="PROSITE" id="PS50043"/>
    </source>
</evidence>
<dbReference type="STRING" id="479433.Caci_4815"/>
<dbReference type="OrthoDB" id="5476461at2"/>
<dbReference type="InterPro" id="IPR016032">
    <property type="entry name" value="Sig_transdc_resp-reg_C-effctor"/>
</dbReference>
<dbReference type="CDD" id="cd06170">
    <property type="entry name" value="LuxR_C_like"/>
    <property type="match status" value="1"/>
</dbReference>
<dbReference type="PANTHER" id="PTHR16305:SF35">
    <property type="entry name" value="TRANSCRIPTIONAL ACTIVATOR DOMAIN"/>
    <property type="match status" value="1"/>
</dbReference>
<dbReference type="HOGENOM" id="CLU_006850_0_2_11"/>
<dbReference type="Gene3D" id="1.10.10.10">
    <property type="entry name" value="Winged helix-like DNA-binding domain superfamily/Winged helix DNA-binding domain"/>
    <property type="match status" value="1"/>
</dbReference>
<dbReference type="PANTHER" id="PTHR16305">
    <property type="entry name" value="TESTICULAR SOLUBLE ADENYLYL CYCLASE"/>
    <property type="match status" value="1"/>
</dbReference>
<dbReference type="SMART" id="SM00421">
    <property type="entry name" value="HTH_LUXR"/>
    <property type="match status" value="1"/>
</dbReference>
<dbReference type="Gene3D" id="1.25.40.10">
    <property type="entry name" value="Tetratricopeptide repeat domain"/>
    <property type="match status" value="2"/>
</dbReference>
<dbReference type="GO" id="GO:0005737">
    <property type="term" value="C:cytoplasm"/>
    <property type="evidence" value="ECO:0007669"/>
    <property type="project" value="TreeGrafter"/>
</dbReference>
<reference evidence="4 5" key="1">
    <citation type="journal article" date="2009" name="Stand. Genomic Sci.">
        <title>Complete genome sequence of Catenulispora acidiphila type strain (ID 139908).</title>
        <authorList>
            <person name="Copeland A."/>
            <person name="Lapidus A."/>
            <person name="Glavina Del Rio T."/>
            <person name="Nolan M."/>
            <person name="Lucas S."/>
            <person name="Chen F."/>
            <person name="Tice H."/>
            <person name="Cheng J.F."/>
            <person name="Bruce D."/>
            <person name="Goodwin L."/>
            <person name="Pitluck S."/>
            <person name="Mikhailova N."/>
            <person name="Pati A."/>
            <person name="Ivanova N."/>
            <person name="Mavromatis K."/>
            <person name="Chen A."/>
            <person name="Palaniappan K."/>
            <person name="Chain P."/>
            <person name="Land M."/>
            <person name="Hauser L."/>
            <person name="Chang Y.J."/>
            <person name="Jeffries C.D."/>
            <person name="Chertkov O."/>
            <person name="Brettin T."/>
            <person name="Detter J.C."/>
            <person name="Han C."/>
            <person name="Ali Z."/>
            <person name="Tindall B.J."/>
            <person name="Goker M."/>
            <person name="Bristow J."/>
            <person name="Eisen J.A."/>
            <person name="Markowitz V."/>
            <person name="Hugenholtz P."/>
            <person name="Kyrpides N.C."/>
            <person name="Klenk H.P."/>
        </authorList>
    </citation>
    <scope>NUCLEOTIDE SEQUENCE [LARGE SCALE GENOMIC DNA]</scope>
    <source>
        <strain evidence="5">DSM 44928 / JCM 14897 / NBRC 102108 / NRRL B-24433 / ID139908</strain>
    </source>
</reference>
<dbReference type="Pfam" id="PF13191">
    <property type="entry name" value="AAA_16"/>
    <property type="match status" value="1"/>
</dbReference>
<dbReference type="InterPro" id="IPR041664">
    <property type="entry name" value="AAA_16"/>
</dbReference>
<dbReference type="PROSITE" id="PS50043">
    <property type="entry name" value="HTH_LUXR_2"/>
    <property type="match status" value="1"/>
</dbReference>
<dbReference type="Gene3D" id="3.40.50.300">
    <property type="entry name" value="P-loop containing nucleotide triphosphate hydrolases"/>
    <property type="match status" value="1"/>
</dbReference>
<dbReference type="PROSITE" id="PS00622">
    <property type="entry name" value="HTH_LUXR_1"/>
    <property type="match status" value="1"/>
</dbReference>
<dbReference type="SUPFAM" id="SSF52540">
    <property type="entry name" value="P-loop containing nucleoside triphosphate hydrolases"/>
    <property type="match status" value="1"/>
</dbReference>
<keyword evidence="5" id="KW-1185">Reference proteome</keyword>
<dbReference type="AlphaFoldDB" id="C7Q1E7"/>
<gene>
    <name evidence="4" type="ordered locus">Caci_4815</name>
</gene>
<dbReference type="InterPro" id="IPR036388">
    <property type="entry name" value="WH-like_DNA-bd_sf"/>
</dbReference>
<feature type="domain" description="HTH luxR-type" evidence="3">
    <location>
        <begin position="796"/>
        <end position="861"/>
    </location>
</feature>
<evidence type="ECO:0000256" key="2">
    <source>
        <dbReference type="ARBA" id="ARBA00022840"/>
    </source>
</evidence>